<dbReference type="GO" id="GO:0031405">
    <property type="term" value="F:lipoic acid binding"/>
    <property type="evidence" value="ECO:0007669"/>
    <property type="project" value="TreeGrafter"/>
</dbReference>
<dbReference type="PANTHER" id="PTHR43178">
    <property type="entry name" value="DIHYDROLIPOAMIDE ACETYLTRANSFERASE COMPONENT OF PYRUVATE DEHYDROGENASE COMPLEX"/>
    <property type="match status" value="1"/>
</dbReference>
<keyword evidence="2" id="KW-0808">Transferase</keyword>
<dbReference type="PANTHER" id="PTHR43178:SF5">
    <property type="entry name" value="LIPOAMIDE ACYLTRANSFERASE COMPONENT OF BRANCHED-CHAIN ALPHA-KETO ACID DEHYDROGENASE COMPLEX, MITOCHONDRIAL"/>
    <property type="match status" value="1"/>
</dbReference>
<dbReference type="Pfam" id="PF00198">
    <property type="entry name" value="2-oxoacid_dh"/>
    <property type="match status" value="1"/>
</dbReference>
<sequence length="228" mass="24828">MDTQINNLVHLKGVRGAIAKKMIHSLQSSAQLSFHAEANISPLLDCKRQLSAQGNNVSLQDMLHLVIIATLGRHMHLNGKLENNAITYDPDIHLSFAVSLADNLLVTPTIFSAQHLTITELQQLRHEATGKAQRNELKPKDYTGGSITITNLGLSRVKYFTPILNTPQIAILGLGATTESYKLNAAGELEATKLMGLSLTVDHRAIDGVPAANFLSDLCTNIEEIECE</sequence>
<dbReference type="GO" id="GO:0005737">
    <property type="term" value="C:cytoplasm"/>
    <property type="evidence" value="ECO:0007669"/>
    <property type="project" value="TreeGrafter"/>
</dbReference>
<name>A0A553JKA7_SHEHA</name>
<dbReference type="EMBL" id="VKGK01000025">
    <property type="protein sequence ID" value="TRY12894.1"/>
    <property type="molecule type" value="Genomic_DNA"/>
</dbReference>
<evidence type="ECO:0000259" key="4">
    <source>
        <dbReference type="Pfam" id="PF00198"/>
    </source>
</evidence>
<dbReference type="Proteomes" id="UP000318126">
    <property type="component" value="Unassembled WGS sequence"/>
</dbReference>
<comment type="caution">
    <text evidence="5">The sequence shown here is derived from an EMBL/GenBank/DDBJ whole genome shotgun (WGS) entry which is preliminary data.</text>
</comment>
<dbReference type="Gene3D" id="3.30.559.10">
    <property type="entry name" value="Chloramphenicol acetyltransferase-like domain"/>
    <property type="match status" value="1"/>
</dbReference>
<feature type="domain" description="2-oxoacid dehydrogenase acyltransferase catalytic" evidence="4">
    <location>
        <begin position="8"/>
        <end position="226"/>
    </location>
</feature>
<dbReference type="OrthoDB" id="9805770at2"/>
<dbReference type="InterPro" id="IPR023213">
    <property type="entry name" value="CAT-like_dom_sf"/>
</dbReference>
<evidence type="ECO:0000313" key="5">
    <source>
        <dbReference type="EMBL" id="TRY12894.1"/>
    </source>
</evidence>
<gene>
    <name evidence="5" type="ORF">FN961_18245</name>
</gene>
<proteinExistence type="predicted"/>
<comment type="cofactor">
    <cofactor evidence="1">
        <name>(R)-lipoate</name>
        <dbReference type="ChEBI" id="CHEBI:83088"/>
    </cofactor>
</comment>
<evidence type="ECO:0000256" key="3">
    <source>
        <dbReference type="ARBA" id="ARBA00023315"/>
    </source>
</evidence>
<keyword evidence="3" id="KW-0012">Acyltransferase</keyword>
<reference evidence="6" key="1">
    <citation type="submission" date="2019-07" db="EMBL/GenBank/DDBJ databases">
        <title>Shewanella sp. YLB-08 draft genomic sequence.</title>
        <authorList>
            <person name="Yu L."/>
        </authorList>
    </citation>
    <scope>NUCLEOTIDE SEQUENCE [LARGE SCALE GENOMIC DNA]</scope>
    <source>
        <strain evidence="6">JCM 20706</strain>
    </source>
</reference>
<dbReference type="InterPro" id="IPR001078">
    <property type="entry name" value="2-oxoacid_DH_actylTfrase"/>
</dbReference>
<evidence type="ECO:0000313" key="6">
    <source>
        <dbReference type="Proteomes" id="UP000318126"/>
    </source>
</evidence>
<dbReference type="AlphaFoldDB" id="A0A553JKA7"/>
<dbReference type="SUPFAM" id="SSF52777">
    <property type="entry name" value="CoA-dependent acyltransferases"/>
    <property type="match status" value="1"/>
</dbReference>
<dbReference type="InterPro" id="IPR050743">
    <property type="entry name" value="2-oxoacid_DH_E2_comp"/>
</dbReference>
<organism evidence="5 6">
    <name type="scientific">Shewanella hanedai</name>
    <name type="common">Alteromonas hanedai</name>
    <dbReference type="NCBI Taxonomy" id="25"/>
    <lineage>
        <taxon>Bacteria</taxon>
        <taxon>Pseudomonadati</taxon>
        <taxon>Pseudomonadota</taxon>
        <taxon>Gammaproteobacteria</taxon>
        <taxon>Alteromonadales</taxon>
        <taxon>Shewanellaceae</taxon>
        <taxon>Shewanella</taxon>
    </lineage>
</organism>
<dbReference type="RefSeq" id="WP_144041611.1">
    <property type="nucleotide sequence ID" value="NZ_BMPL01000023.1"/>
</dbReference>
<protein>
    <submittedName>
        <fullName evidence="5">2-oxo acid dehydrogenase subunit E2</fullName>
    </submittedName>
</protein>
<accession>A0A553JKA7</accession>
<keyword evidence="6" id="KW-1185">Reference proteome</keyword>
<dbReference type="GO" id="GO:0016407">
    <property type="term" value="F:acetyltransferase activity"/>
    <property type="evidence" value="ECO:0007669"/>
    <property type="project" value="TreeGrafter"/>
</dbReference>
<evidence type="ECO:0000256" key="1">
    <source>
        <dbReference type="ARBA" id="ARBA00001938"/>
    </source>
</evidence>
<evidence type="ECO:0000256" key="2">
    <source>
        <dbReference type="ARBA" id="ARBA00022679"/>
    </source>
</evidence>